<evidence type="ECO:0000256" key="7">
    <source>
        <dbReference type="SAM" id="Phobius"/>
    </source>
</evidence>
<evidence type="ECO:0000256" key="6">
    <source>
        <dbReference type="ARBA" id="ARBA00022840"/>
    </source>
</evidence>
<dbReference type="InterPro" id="IPR008271">
    <property type="entry name" value="Ser/Thr_kinase_AS"/>
</dbReference>
<keyword evidence="7" id="KW-0472">Membrane</keyword>
<dbReference type="EMBL" id="AP026978">
    <property type="protein sequence ID" value="BDU01092.1"/>
    <property type="molecule type" value="Genomic_DNA"/>
</dbReference>
<accession>A0ABN6U7A1</accession>
<dbReference type="PANTHER" id="PTHR43289">
    <property type="entry name" value="MITOGEN-ACTIVATED PROTEIN KINASE KINASE KINASE 20-RELATED"/>
    <property type="match status" value="1"/>
</dbReference>
<evidence type="ECO:0000313" key="10">
    <source>
        <dbReference type="Proteomes" id="UP001317870"/>
    </source>
</evidence>
<dbReference type="EC" id="2.7.11.1" evidence="1"/>
<keyword evidence="5" id="KW-0418">Kinase</keyword>
<feature type="domain" description="Protein kinase" evidence="8">
    <location>
        <begin position="12"/>
        <end position="277"/>
    </location>
</feature>
<keyword evidence="7" id="KW-0812">Transmembrane</keyword>
<protein>
    <recommendedName>
        <fullName evidence="1">non-specific serine/threonine protein kinase</fullName>
        <ecNumber evidence="1">2.7.11.1</ecNumber>
    </recommendedName>
</protein>
<gene>
    <name evidence="9" type="ORF">IFM12276_41200</name>
</gene>
<evidence type="ECO:0000256" key="2">
    <source>
        <dbReference type="ARBA" id="ARBA00022527"/>
    </source>
</evidence>
<sequence>MDVVDGAVFAGYRIERRLGAGGMGTVFLVQHPRLPRRDALKILADSHLDDPEFRARFLREAEIAARLQHPNLVAVRDRGEQDGRLWITMQYVDGVDVAELIRRGQAGLDPARAVRIVTEAARGLDEIHRAGLLHRDVKPANILVAPQPDGSDRVLVTDFGIARPADDSPTLAVGGMTASLAYAAPEQISGDRADRRGDVYSLGCTLYQMLTGSVPFPRDSPGSVMYAHLNEPPPRPSLGKPGLPAAFDAVVAKAMAKNPGDRFGSCGELARAAEAALTGEIPGVAAASTGHPRGRRLLAIVAAAAVVVSVAISVWALARPDESAARRVPRSTSPVPAVSSAWGAYAYMAEAFPQLLPFSPDGVGYQEAAFCRAVDENGRQIAFATEVPVGALRCNGDRDPTVLLEVFCNADRSAMVQIPRDRTEGVEQWSRASGAGSLHWSNYTTVLGEVSGRLDVYFDAPNRKFCRLQVVGGDSGAEMRARWWADAPL</sequence>
<evidence type="ECO:0000256" key="4">
    <source>
        <dbReference type="ARBA" id="ARBA00022741"/>
    </source>
</evidence>
<dbReference type="SMART" id="SM00220">
    <property type="entry name" value="S_TKc"/>
    <property type="match status" value="1"/>
</dbReference>
<reference evidence="9 10" key="1">
    <citation type="submission" date="2022-11" db="EMBL/GenBank/DDBJ databases">
        <title>Genome Sequencing of Nocardia sp. ON39_IFM12276 and assembly.</title>
        <authorList>
            <person name="Shimojima M."/>
            <person name="Toyokawa M."/>
            <person name="Uesaka K."/>
        </authorList>
    </citation>
    <scope>NUCLEOTIDE SEQUENCE [LARGE SCALE GENOMIC DNA]</scope>
    <source>
        <strain evidence="9 10">IFM 12276</strain>
    </source>
</reference>
<dbReference type="CDD" id="cd14014">
    <property type="entry name" value="STKc_PknB_like"/>
    <property type="match status" value="1"/>
</dbReference>
<organism evidence="9 10">
    <name type="scientific">Nocardia sputorum</name>
    <dbReference type="NCBI Taxonomy" id="2984338"/>
    <lineage>
        <taxon>Bacteria</taxon>
        <taxon>Bacillati</taxon>
        <taxon>Actinomycetota</taxon>
        <taxon>Actinomycetes</taxon>
        <taxon>Mycobacteriales</taxon>
        <taxon>Nocardiaceae</taxon>
        <taxon>Nocardia</taxon>
    </lineage>
</organism>
<dbReference type="RefSeq" id="WP_281874115.1">
    <property type="nucleotide sequence ID" value="NZ_AP026978.1"/>
</dbReference>
<dbReference type="Gene3D" id="1.10.510.10">
    <property type="entry name" value="Transferase(Phosphotransferase) domain 1"/>
    <property type="match status" value="1"/>
</dbReference>
<proteinExistence type="predicted"/>
<evidence type="ECO:0000259" key="8">
    <source>
        <dbReference type="PROSITE" id="PS50011"/>
    </source>
</evidence>
<feature type="transmembrane region" description="Helical" evidence="7">
    <location>
        <begin position="297"/>
        <end position="318"/>
    </location>
</feature>
<keyword evidence="4" id="KW-0547">Nucleotide-binding</keyword>
<dbReference type="PROSITE" id="PS50011">
    <property type="entry name" value="PROTEIN_KINASE_DOM"/>
    <property type="match status" value="1"/>
</dbReference>
<dbReference type="InterPro" id="IPR000719">
    <property type="entry name" value="Prot_kinase_dom"/>
</dbReference>
<dbReference type="PROSITE" id="PS00108">
    <property type="entry name" value="PROTEIN_KINASE_ST"/>
    <property type="match status" value="1"/>
</dbReference>
<keyword evidence="3" id="KW-0808">Transferase</keyword>
<name>A0ABN6U7A1_9NOCA</name>
<evidence type="ECO:0000256" key="1">
    <source>
        <dbReference type="ARBA" id="ARBA00012513"/>
    </source>
</evidence>
<dbReference type="Pfam" id="PF00069">
    <property type="entry name" value="Pkinase"/>
    <property type="match status" value="1"/>
</dbReference>
<dbReference type="PANTHER" id="PTHR43289:SF6">
    <property type="entry name" value="SERINE_THREONINE-PROTEIN KINASE NEKL-3"/>
    <property type="match status" value="1"/>
</dbReference>
<keyword evidence="2" id="KW-0723">Serine/threonine-protein kinase</keyword>
<keyword evidence="10" id="KW-1185">Reference proteome</keyword>
<dbReference type="SUPFAM" id="SSF56112">
    <property type="entry name" value="Protein kinase-like (PK-like)"/>
    <property type="match status" value="1"/>
</dbReference>
<dbReference type="InterPro" id="IPR011009">
    <property type="entry name" value="Kinase-like_dom_sf"/>
</dbReference>
<keyword evidence="7" id="KW-1133">Transmembrane helix</keyword>
<keyword evidence="6" id="KW-0067">ATP-binding</keyword>
<evidence type="ECO:0000256" key="5">
    <source>
        <dbReference type="ARBA" id="ARBA00022777"/>
    </source>
</evidence>
<evidence type="ECO:0000313" key="9">
    <source>
        <dbReference type="EMBL" id="BDU01092.1"/>
    </source>
</evidence>
<dbReference type="Proteomes" id="UP001317870">
    <property type="component" value="Chromosome"/>
</dbReference>
<evidence type="ECO:0000256" key="3">
    <source>
        <dbReference type="ARBA" id="ARBA00022679"/>
    </source>
</evidence>
<dbReference type="Gene3D" id="3.30.200.20">
    <property type="entry name" value="Phosphorylase Kinase, domain 1"/>
    <property type="match status" value="1"/>
</dbReference>